<reference evidence="1" key="1">
    <citation type="submission" date="2014-09" db="EMBL/GenBank/DDBJ databases">
        <authorList>
            <person name="Magalhaes I.L.F."/>
            <person name="Oliveira U."/>
            <person name="Santos F.R."/>
            <person name="Vidigal T.H.D.A."/>
            <person name="Brescovit A.D."/>
            <person name="Santos A.J."/>
        </authorList>
    </citation>
    <scope>NUCLEOTIDE SEQUENCE</scope>
    <source>
        <tissue evidence="1">Shoot tissue taken approximately 20 cm above the soil surface</tissue>
    </source>
</reference>
<accession>A0A0A9AR78</accession>
<reference evidence="1" key="2">
    <citation type="journal article" date="2015" name="Data Brief">
        <title>Shoot transcriptome of the giant reed, Arundo donax.</title>
        <authorList>
            <person name="Barrero R.A."/>
            <person name="Guerrero F.D."/>
            <person name="Moolhuijzen P."/>
            <person name="Goolsby J.A."/>
            <person name="Tidwell J."/>
            <person name="Bellgard S.E."/>
            <person name="Bellgard M.I."/>
        </authorList>
    </citation>
    <scope>NUCLEOTIDE SEQUENCE</scope>
    <source>
        <tissue evidence="1">Shoot tissue taken approximately 20 cm above the soil surface</tissue>
    </source>
</reference>
<sequence>MGCRNHLLTVRNYPPHLLDYSVLPVRALGFPSLLEGI</sequence>
<evidence type="ECO:0000313" key="1">
    <source>
        <dbReference type="EMBL" id="JAD54259.1"/>
    </source>
</evidence>
<name>A0A0A9AR78_ARUDO</name>
<protein>
    <submittedName>
        <fullName evidence="1">Uncharacterized protein</fullName>
    </submittedName>
</protein>
<dbReference type="AlphaFoldDB" id="A0A0A9AR78"/>
<organism evidence="1">
    <name type="scientific">Arundo donax</name>
    <name type="common">Giant reed</name>
    <name type="synonym">Donax arundinaceus</name>
    <dbReference type="NCBI Taxonomy" id="35708"/>
    <lineage>
        <taxon>Eukaryota</taxon>
        <taxon>Viridiplantae</taxon>
        <taxon>Streptophyta</taxon>
        <taxon>Embryophyta</taxon>
        <taxon>Tracheophyta</taxon>
        <taxon>Spermatophyta</taxon>
        <taxon>Magnoliopsida</taxon>
        <taxon>Liliopsida</taxon>
        <taxon>Poales</taxon>
        <taxon>Poaceae</taxon>
        <taxon>PACMAD clade</taxon>
        <taxon>Arundinoideae</taxon>
        <taxon>Arundineae</taxon>
        <taxon>Arundo</taxon>
    </lineage>
</organism>
<proteinExistence type="predicted"/>
<dbReference type="EMBL" id="GBRH01243636">
    <property type="protein sequence ID" value="JAD54259.1"/>
    <property type="molecule type" value="Transcribed_RNA"/>
</dbReference>